<keyword evidence="1" id="KW-0175">Coiled coil</keyword>
<evidence type="ECO:0000256" key="1">
    <source>
        <dbReference type="SAM" id="Coils"/>
    </source>
</evidence>
<sequence>MAKDEKYYNFKIRIDSPRTIQAMENLGIEKEDFIIKTKDNFREEGRTEEVVNLRYNYYVKRYNVTIKSLLEERKKLVKRSQYNYDRPRTSVYNTPTNMNSRKPCDKLQSLKTLKSQNTLKPPSSPQKNVPSSPSKPMHQNLSVPRMQEPGLEQSPADKQYSKILRNFSKEQKVNDQRIKECLVIENRRKILAKKEKKDKQTILQYKLEKKHEREMMIKHRKAKLDRVRMHKSTIQSKQDKKRRAIEKEFKTKSRHQFSSTGMFHKEQGKQKDKLSTLANSRIRPFTGSSQKMRRSTNSEIRAETDIDLQLGRIEARIERASMNHLRSMNKVAKTQKSNNEQVERINHNFKKESKQKEEENLQAFVKRYHDKHKKVKGVIEDSKLHKLNQKTKEDQVYKKFLENLALEKRYNEKRRKELLKNYHKKVNKAEYRKKEIHQQIIARKKELEQIRMENRIENHKREERKMMLKKLTVIEKDVLRDTSKPFLQTDKINKDLLNIKHKNRHRVSSTISKVQTAEPMKRDKIKKIVKKVAPELQVEEFVDDDKEEKKEEDNE</sequence>
<dbReference type="AlphaFoldDB" id="A0AAD1X6K4"/>
<feature type="region of interest" description="Disordered" evidence="2">
    <location>
        <begin position="223"/>
        <end position="242"/>
    </location>
</feature>
<dbReference type="EMBL" id="CAMPGE010001934">
    <property type="protein sequence ID" value="CAI2360737.1"/>
    <property type="molecule type" value="Genomic_DNA"/>
</dbReference>
<evidence type="ECO:0000313" key="4">
    <source>
        <dbReference type="Proteomes" id="UP001295684"/>
    </source>
</evidence>
<accession>A0AAD1X6K4</accession>
<feature type="coiled-coil region" evidence="1">
    <location>
        <begin position="419"/>
        <end position="462"/>
    </location>
</feature>
<protein>
    <submittedName>
        <fullName evidence="3">Uncharacterized protein</fullName>
    </submittedName>
</protein>
<organism evidence="3 4">
    <name type="scientific">Euplotes crassus</name>
    <dbReference type="NCBI Taxonomy" id="5936"/>
    <lineage>
        <taxon>Eukaryota</taxon>
        <taxon>Sar</taxon>
        <taxon>Alveolata</taxon>
        <taxon>Ciliophora</taxon>
        <taxon>Intramacronucleata</taxon>
        <taxon>Spirotrichea</taxon>
        <taxon>Hypotrichia</taxon>
        <taxon>Euplotida</taxon>
        <taxon>Euplotidae</taxon>
        <taxon>Moneuplotes</taxon>
    </lineage>
</organism>
<comment type="caution">
    <text evidence="3">The sequence shown here is derived from an EMBL/GenBank/DDBJ whole genome shotgun (WGS) entry which is preliminary data.</text>
</comment>
<gene>
    <name evidence="3" type="ORF">ECRASSUSDP1_LOCUS2042</name>
</gene>
<dbReference type="Proteomes" id="UP001295684">
    <property type="component" value="Unassembled WGS sequence"/>
</dbReference>
<proteinExistence type="predicted"/>
<evidence type="ECO:0000256" key="2">
    <source>
        <dbReference type="SAM" id="MobiDB-lite"/>
    </source>
</evidence>
<feature type="region of interest" description="Disordered" evidence="2">
    <location>
        <begin position="114"/>
        <end position="142"/>
    </location>
</feature>
<reference evidence="3" key="1">
    <citation type="submission" date="2023-07" db="EMBL/GenBank/DDBJ databases">
        <authorList>
            <consortium name="AG Swart"/>
            <person name="Singh M."/>
            <person name="Singh A."/>
            <person name="Seah K."/>
            <person name="Emmerich C."/>
        </authorList>
    </citation>
    <scope>NUCLEOTIDE SEQUENCE</scope>
    <source>
        <strain evidence="3">DP1</strain>
    </source>
</reference>
<name>A0AAD1X6K4_EUPCR</name>
<keyword evidence="4" id="KW-1185">Reference proteome</keyword>
<evidence type="ECO:0000313" key="3">
    <source>
        <dbReference type="EMBL" id="CAI2360737.1"/>
    </source>
</evidence>